<evidence type="ECO:0000313" key="2">
    <source>
        <dbReference type="Proteomes" id="UP000015453"/>
    </source>
</evidence>
<gene>
    <name evidence="1" type="ORF">M569_11137</name>
</gene>
<reference evidence="1 2" key="1">
    <citation type="journal article" date="2013" name="BMC Genomics">
        <title>The miniature genome of a carnivorous plant Genlisea aurea contains a low number of genes and short non-coding sequences.</title>
        <authorList>
            <person name="Leushkin E.V."/>
            <person name="Sutormin R.A."/>
            <person name="Nabieva E.R."/>
            <person name="Penin A.A."/>
            <person name="Kondrashov A.S."/>
            <person name="Logacheva M.D."/>
        </authorList>
    </citation>
    <scope>NUCLEOTIDE SEQUENCE [LARGE SCALE GENOMIC DNA]</scope>
</reference>
<comment type="caution">
    <text evidence="1">The sequence shown here is derived from an EMBL/GenBank/DDBJ whole genome shotgun (WGS) entry which is preliminary data.</text>
</comment>
<dbReference type="AlphaFoldDB" id="S8DUR1"/>
<sequence length="145" mass="16369">DGNNFVAWSKAVRIAIGGRDCLGHLDGTAAPPPQGPKPAATADAELKAWDALSRRHHDWQRTDFQVMTMILNSMEKDLAEAFVFANTAKELWEEIDRRFGASVEPQIFHLRSELQTLVQGEDTVVAYYTKLKHIWNQLDSLRPLP</sequence>
<dbReference type="PANTHER" id="PTHR37610:SF40">
    <property type="entry name" value="OS01G0909600 PROTEIN"/>
    <property type="match status" value="1"/>
</dbReference>
<feature type="non-terminal residue" evidence="1">
    <location>
        <position position="145"/>
    </location>
</feature>
<evidence type="ECO:0000313" key="1">
    <source>
        <dbReference type="EMBL" id="EPS63647.1"/>
    </source>
</evidence>
<accession>S8DUR1</accession>
<dbReference type="EMBL" id="AUSU01005342">
    <property type="protein sequence ID" value="EPS63647.1"/>
    <property type="molecule type" value="Genomic_DNA"/>
</dbReference>
<name>S8DUR1_9LAMI</name>
<feature type="non-terminal residue" evidence="1">
    <location>
        <position position="1"/>
    </location>
</feature>
<dbReference type="OrthoDB" id="1938235at2759"/>
<organism evidence="1 2">
    <name type="scientific">Genlisea aurea</name>
    <dbReference type="NCBI Taxonomy" id="192259"/>
    <lineage>
        <taxon>Eukaryota</taxon>
        <taxon>Viridiplantae</taxon>
        <taxon>Streptophyta</taxon>
        <taxon>Embryophyta</taxon>
        <taxon>Tracheophyta</taxon>
        <taxon>Spermatophyta</taxon>
        <taxon>Magnoliopsida</taxon>
        <taxon>eudicotyledons</taxon>
        <taxon>Gunneridae</taxon>
        <taxon>Pentapetalae</taxon>
        <taxon>asterids</taxon>
        <taxon>lamiids</taxon>
        <taxon>Lamiales</taxon>
        <taxon>Lentibulariaceae</taxon>
        <taxon>Genlisea</taxon>
    </lineage>
</organism>
<dbReference type="Pfam" id="PF14223">
    <property type="entry name" value="Retrotran_gag_2"/>
    <property type="match status" value="1"/>
</dbReference>
<keyword evidence="2" id="KW-1185">Reference proteome</keyword>
<dbReference type="Proteomes" id="UP000015453">
    <property type="component" value="Unassembled WGS sequence"/>
</dbReference>
<dbReference type="PANTHER" id="PTHR37610">
    <property type="entry name" value="CCHC-TYPE DOMAIN-CONTAINING PROTEIN"/>
    <property type="match status" value="1"/>
</dbReference>
<protein>
    <submittedName>
        <fullName evidence="1">Uncharacterized protein</fullName>
    </submittedName>
</protein>
<proteinExistence type="predicted"/>